<evidence type="ECO:0000256" key="4">
    <source>
        <dbReference type="ARBA" id="ARBA00022475"/>
    </source>
</evidence>
<evidence type="ECO:0000259" key="20">
    <source>
        <dbReference type="PROSITE" id="PS50110"/>
    </source>
</evidence>
<dbReference type="SMART" id="SM00388">
    <property type="entry name" value="HisKA"/>
    <property type="match status" value="1"/>
</dbReference>
<keyword evidence="9" id="KW-0418">Kinase</keyword>
<dbReference type="Gene3D" id="3.30.565.10">
    <property type="entry name" value="Histidine kinase-like ATPase, C-terminal domain"/>
    <property type="match status" value="1"/>
</dbReference>
<dbReference type="InterPro" id="IPR036641">
    <property type="entry name" value="HPT_dom_sf"/>
</dbReference>
<evidence type="ECO:0000256" key="18">
    <source>
        <dbReference type="SAM" id="Phobius"/>
    </source>
</evidence>
<comment type="subunit">
    <text evidence="14">At low DSF concentrations, interacts with RpfF.</text>
</comment>
<feature type="domain" description="Histidine kinase" evidence="19">
    <location>
        <begin position="387"/>
        <end position="607"/>
    </location>
</feature>
<dbReference type="Gene3D" id="1.20.120.160">
    <property type="entry name" value="HPT domain"/>
    <property type="match status" value="1"/>
</dbReference>
<dbReference type="InterPro" id="IPR008207">
    <property type="entry name" value="Sig_transdc_His_kin_Hpt_dom"/>
</dbReference>
<dbReference type="SMART" id="SM00448">
    <property type="entry name" value="REC"/>
    <property type="match status" value="1"/>
</dbReference>
<dbReference type="InterPro" id="IPR005467">
    <property type="entry name" value="His_kinase_dom"/>
</dbReference>
<dbReference type="AlphaFoldDB" id="A0A7S9DZN8"/>
<keyword evidence="12" id="KW-0902">Two-component regulatory system</keyword>
<keyword evidence="7 18" id="KW-0812">Transmembrane</keyword>
<evidence type="ECO:0000256" key="2">
    <source>
        <dbReference type="ARBA" id="ARBA00004651"/>
    </source>
</evidence>
<feature type="transmembrane region" description="Helical" evidence="18">
    <location>
        <begin position="66"/>
        <end position="87"/>
    </location>
</feature>
<keyword evidence="6" id="KW-0808">Transferase</keyword>
<dbReference type="PANTHER" id="PTHR45339">
    <property type="entry name" value="HYBRID SIGNAL TRANSDUCTION HISTIDINE KINASE J"/>
    <property type="match status" value="1"/>
</dbReference>
<evidence type="ECO:0000256" key="1">
    <source>
        <dbReference type="ARBA" id="ARBA00000085"/>
    </source>
</evidence>
<dbReference type="InterPro" id="IPR003594">
    <property type="entry name" value="HATPase_dom"/>
</dbReference>
<feature type="domain" description="Response regulatory" evidence="20">
    <location>
        <begin position="761"/>
        <end position="877"/>
    </location>
</feature>
<dbReference type="CDD" id="cd17546">
    <property type="entry name" value="REC_hyHK_CKI1_RcsC-like"/>
    <property type="match status" value="1"/>
</dbReference>
<dbReference type="EMBL" id="CP064795">
    <property type="protein sequence ID" value="QPG06797.1"/>
    <property type="molecule type" value="Genomic_DNA"/>
</dbReference>
<keyword evidence="13 18" id="KW-0472">Membrane</keyword>
<evidence type="ECO:0000256" key="10">
    <source>
        <dbReference type="ARBA" id="ARBA00022840"/>
    </source>
</evidence>
<dbReference type="PROSITE" id="PS50112">
    <property type="entry name" value="PAS"/>
    <property type="match status" value="1"/>
</dbReference>
<evidence type="ECO:0000256" key="8">
    <source>
        <dbReference type="ARBA" id="ARBA00022741"/>
    </source>
</evidence>
<evidence type="ECO:0000256" key="9">
    <source>
        <dbReference type="ARBA" id="ARBA00022777"/>
    </source>
</evidence>
<evidence type="ECO:0000259" key="21">
    <source>
        <dbReference type="PROSITE" id="PS50112"/>
    </source>
</evidence>
<dbReference type="GO" id="GO:0000155">
    <property type="term" value="F:phosphorelay sensor kinase activity"/>
    <property type="evidence" value="ECO:0007669"/>
    <property type="project" value="InterPro"/>
</dbReference>
<evidence type="ECO:0000256" key="3">
    <source>
        <dbReference type="ARBA" id="ARBA00012438"/>
    </source>
</evidence>
<dbReference type="InterPro" id="IPR013655">
    <property type="entry name" value="PAS_fold_3"/>
</dbReference>
<dbReference type="SMART" id="SM00091">
    <property type="entry name" value="PAS"/>
    <property type="match status" value="1"/>
</dbReference>
<accession>A0A7S9DZN8</accession>
<evidence type="ECO:0000256" key="14">
    <source>
        <dbReference type="ARBA" id="ARBA00064003"/>
    </source>
</evidence>
<dbReference type="Pfam" id="PF02518">
    <property type="entry name" value="HATPase_c"/>
    <property type="match status" value="1"/>
</dbReference>
<dbReference type="Pfam" id="PF01627">
    <property type="entry name" value="Hpt"/>
    <property type="match status" value="1"/>
</dbReference>
<name>A0A7S9DZN8_9ALTE</name>
<protein>
    <recommendedName>
        <fullName evidence="15">Sensory/regulatory protein RpfC</fullName>
        <ecNumber evidence="3">2.7.13.3</ecNumber>
    </recommendedName>
</protein>
<evidence type="ECO:0000256" key="13">
    <source>
        <dbReference type="ARBA" id="ARBA00023136"/>
    </source>
</evidence>
<dbReference type="SUPFAM" id="SSF47226">
    <property type="entry name" value="Histidine-containing phosphotransfer domain, HPT domain"/>
    <property type="match status" value="1"/>
</dbReference>
<keyword evidence="5 16" id="KW-0597">Phosphoprotein</keyword>
<keyword evidence="8" id="KW-0547">Nucleotide-binding</keyword>
<dbReference type="GO" id="GO:0005886">
    <property type="term" value="C:plasma membrane"/>
    <property type="evidence" value="ECO:0007669"/>
    <property type="project" value="UniProtKB-SubCell"/>
</dbReference>
<dbReference type="EC" id="2.7.13.3" evidence="3"/>
<evidence type="ECO:0000256" key="17">
    <source>
        <dbReference type="SAM" id="Coils"/>
    </source>
</evidence>
<evidence type="ECO:0000256" key="11">
    <source>
        <dbReference type="ARBA" id="ARBA00022989"/>
    </source>
</evidence>
<dbReference type="PANTHER" id="PTHR45339:SF1">
    <property type="entry name" value="HYBRID SIGNAL TRANSDUCTION HISTIDINE KINASE J"/>
    <property type="match status" value="1"/>
</dbReference>
<evidence type="ECO:0000256" key="6">
    <source>
        <dbReference type="ARBA" id="ARBA00022679"/>
    </source>
</evidence>
<dbReference type="InterPro" id="IPR003661">
    <property type="entry name" value="HisK_dim/P_dom"/>
</dbReference>
<dbReference type="CDD" id="cd16922">
    <property type="entry name" value="HATPase_EvgS-ArcB-TorS-like"/>
    <property type="match status" value="1"/>
</dbReference>
<dbReference type="PROSITE" id="PS50109">
    <property type="entry name" value="HIS_KIN"/>
    <property type="match status" value="1"/>
</dbReference>
<dbReference type="SMART" id="SM00387">
    <property type="entry name" value="HATPase_c"/>
    <property type="match status" value="1"/>
</dbReference>
<dbReference type="Pfam" id="PF00512">
    <property type="entry name" value="HisKA"/>
    <property type="match status" value="1"/>
</dbReference>
<feature type="domain" description="PAS" evidence="21">
    <location>
        <begin position="235"/>
        <end position="309"/>
    </location>
</feature>
<evidence type="ECO:0000256" key="15">
    <source>
        <dbReference type="ARBA" id="ARBA00068150"/>
    </source>
</evidence>
<dbReference type="KEGG" id="smaa:IT774_06595"/>
<dbReference type="PRINTS" id="PR00344">
    <property type="entry name" value="BCTRLSENSOR"/>
</dbReference>
<organism evidence="22 23">
    <name type="scientific">Salinimonas marina</name>
    <dbReference type="NCBI Taxonomy" id="2785918"/>
    <lineage>
        <taxon>Bacteria</taxon>
        <taxon>Pseudomonadati</taxon>
        <taxon>Pseudomonadota</taxon>
        <taxon>Gammaproteobacteria</taxon>
        <taxon>Alteromonadales</taxon>
        <taxon>Alteromonadaceae</taxon>
        <taxon>Alteromonas/Salinimonas group</taxon>
        <taxon>Salinimonas</taxon>
    </lineage>
</organism>
<dbReference type="SUPFAM" id="SSF55785">
    <property type="entry name" value="PYP-like sensor domain (PAS domain)"/>
    <property type="match status" value="1"/>
</dbReference>
<dbReference type="InterPro" id="IPR035965">
    <property type="entry name" value="PAS-like_dom_sf"/>
</dbReference>
<dbReference type="SUPFAM" id="SSF52172">
    <property type="entry name" value="CheY-like"/>
    <property type="match status" value="1"/>
</dbReference>
<comment type="subcellular location">
    <subcellularLocation>
        <location evidence="2">Cell membrane</location>
        <topology evidence="2">Multi-pass membrane protein</topology>
    </subcellularLocation>
</comment>
<dbReference type="Gene3D" id="1.10.287.130">
    <property type="match status" value="1"/>
</dbReference>
<dbReference type="RefSeq" id="WP_195811872.1">
    <property type="nucleotide sequence ID" value="NZ_CP064795.1"/>
</dbReference>
<evidence type="ECO:0000313" key="23">
    <source>
        <dbReference type="Proteomes" id="UP000595095"/>
    </source>
</evidence>
<keyword evidence="23" id="KW-1185">Reference proteome</keyword>
<evidence type="ECO:0000256" key="16">
    <source>
        <dbReference type="PROSITE-ProRule" id="PRU00169"/>
    </source>
</evidence>
<gene>
    <name evidence="22" type="ORF">IT774_06595</name>
</gene>
<dbReference type="PROSITE" id="PS50110">
    <property type="entry name" value="RESPONSE_REGULATORY"/>
    <property type="match status" value="1"/>
</dbReference>
<evidence type="ECO:0000259" key="19">
    <source>
        <dbReference type="PROSITE" id="PS50109"/>
    </source>
</evidence>
<dbReference type="Pfam" id="PF08447">
    <property type="entry name" value="PAS_3"/>
    <property type="match status" value="1"/>
</dbReference>
<dbReference type="InterPro" id="IPR000014">
    <property type="entry name" value="PAS"/>
</dbReference>
<feature type="modified residue" description="4-aspartylphosphate" evidence="16">
    <location>
        <position position="810"/>
    </location>
</feature>
<dbReference type="SUPFAM" id="SSF47384">
    <property type="entry name" value="Homodimeric domain of signal transducing histidine kinase"/>
    <property type="match status" value="1"/>
</dbReference>
<keyword evidence="4" id="KW-1003">Cell membrane</keyword>
<dbReference type="InterPro" id="IPR004358">
    <property type="entry name" value="Sig_transdc_His_kin-like_C"/>
</dbReference>
<evidence type="ECO:0000256" key="7">
    <source>
        <dbReference type="ARBA" id="ARBA00022692"/>
    </source>
</evidence>
<dbReference type="Gene3D" id="3.30.450.20">
    <property type="entry name" value="PAS domain"/>
    <property type="match status" value="1"/>
</dbReference>
<dbReference type="FunFam" id="3.30.565.10:FF:000010">
    <property type="entry name" value="Sensor histidine kinase RcsC"/>
    <property type="match status" value="1"/>
</dbReference>
<dbReference type="GO" id="GO:0005524">
    <property type="term" value="F:ATP binding"/>
    <property type="evidence" value="ECO:0007669"/>
    <property type="project" value="UniProtKB-KW"/>
</dbReference>
<dbReference type="CDD" id="cd00130">
    <property type="entry name" value="PAS"/>
    <property type="match status" value="1"/>
</dbReference>
<feature type="transmembrane region" description="Helical" evidence="18">
    <location>
        <begin position="37"/>
        <end position="54"/>
    </location>
</feature>
<dbReference type="Proteomes" id="UP000595095">
    <property type="component" value="Chromosome"/>
</dbReference>
<dbReference type="Pfam" id="PF00072">
    <property type="entry name" value="Response_reg"/>
    <property type="match status" value="1"/>
</dbReference>
<dbReference type="Gene3D" id="3.40.50.2300">
    <property type="match status" value="1"/>
</dbReference>
<keyword evidence="17" id="KW-0175">Coiled coil</keyword>
<evidence type="ECO:0000256" key="5">
    <source>
        <dbReference type="ARBA" id="ARBA00022553"/>
    </source>
</evidence>
<evidence type="ECO:0000313" key="22">
    <source>
        <dbReference type="EMBL" id="QPG06797.1"/>
    </source>
</evidence>
<dbReference type="InterPro" id="IPR001789">
    <property type="entry name" value="Sig_transdc_resp-reg_receiver"/>
</dbReference>
<keyword evidence="10" id="KW-0067">ATP-binding</keyword>
<proteinExistence type="predicted"/>
<feature type="transmembrane region" description="Helical" evidence="18">
    <location>
        <begin position="6"/>
        <end position="25"/>
    </location>
</feature>
<evidence type="ECO:0000256" key="12">
    <source>
        <dbReference type="ARBA" id="ARBA00023012"/>
    </source>
</evidence>
<reference evidence="22 23" key="1">
    <citation type="submission" date="2020-11" db="EMBL/GenBank/DDBJ databases">
        <title>Complete genome sequence for Salinimonas sp. strain G2-b.</title>
        <authorList>
            <person name="Park S.-J."/>
        </authorList>
    </citation>
    <scope>NUCLEOTIDE SEQUENCE [LARGE SCALE GENOMIC DNA]</scope>
    <source>
        <strain evidence="22 23">G2-b</strain>
    </source>
</reference>
<dbReference type="InterPro" id="IPR011006">
    <property type="entry name" value="CheY-like_superfamily"/>
</dbReference>
<dbReference type="FunFam" id="1.10.287.130:FF:000002">
    <property type="entry name" value="Two-component osmosensing histidine kinase"/>
    <property type="match status" value="1"/>
</dbReference>
<dbReference type="InterPro" id="IPR036097">
    <property type="entry name" value="HisK_dim/P_sf"/>
</dbReference>
<comment type="catalytic activity">
    <reaction evidence="1">
        <text>ATP + protein L-histidine = ADP + protein N-phospho-L-histidine.</text>
        <dbReference type="EC" id="2.7.13.3"/>
    </reaction>
</comment>
<dbReference type="SUPFAM" id="SSF55874">
    <property type="entry name" value="ATPase domain of HSP90 chaperone/DNA topoisomerase II/histidine kinase"/>
    <property type="match status" value="1"/>
</dbReference>
<dbReference type="InterPro" id="IPR036890">
    <property type="entry name" value="HATPase_C_sf"/>
</dbReference>
<feature type="coiled-coil region" evidence="17">
    <location>
        <begin position="360"/>
        <end position="387"/>
    </location>
</feature>
<keyword evidence="11 18" id="KW-1133">Transmembrane helix</keyword>
<sequence>MSEALVSIDFLVVLTYFSISLLINYLRNQVDAKQHQFILLIAIIVVTAAGLERLNQVTNEWLLPESIILLTLVSCAIAAAYTVYTVYRCKPAMTQSSTPIFDPSVAYRAPDLPLDRGAIPLSSGSADSLLYQTLPVWLIAYSEEKFTSCWQSTPTTRLFADYPDWYWINPADQALVFQTTLHHFLQQCAQSTKTEHVFTLSAAVTISVRRVSGHHLLLHFHSVTLTPQSGPCDIEYGALKQAFNASIAGVFVFDAVHQQPFFINDRFEKITGYSNLSAMQKGPLALWRLVHKEDRKKVMRHFRLLMLHPGSEITHSPIQFRFFHAKQKWVWLMGQYSILSFTPEQTIQHIMGSHLDITHLHRLQNNLVRAKEEAEQANQTKTEFLANMSHEIRTPMNAVLALTDMVLQMELGTTQREYLSKVQQSSQSLLGILNDILDYSKLEAGKLRITFETFDLYTLLSEVLHLFSVSAGEKKLQLLCDLKPDCPRWVVSDAMRIKQIISNLVGNAIKFTESGSVCLQVHCQKEQQGQSLQFKVIDTGIGMEKEQLATLFAAFSQADNSICRRYGGSGLGLSISRKLAELLNGQLNSISTPASGSRFCFSLPLRLPEHSVPPSGVSKLQTGIVTKASSYGRTYHYCEMLNTEIVFQQSLSDFFHAKAPECDILLVDLSSSTPAEQRTIMHQLLTHGSVMSIRSGLVLIGSSEYAHSTATDIILNQPSVWVFPPYLPSDLESAMVSLVSKLGAQRQIDPPQEQVQFAGCRALVVEDNLTNQYVAQQLLSHLGFTVKLASNGEQALSCVEEQTFDVIFMDLQMPGMDGYSTTLAMKQRPALANIPIIAMSAAVLDQDKQRVINTGMDAHIPKPVDRQVLLETLKKYLKPKAQAPTQSAPAVAPSFCETQSKTTSKQLCLLLPGFNIAGVLRRLGGDTGHYRQLLVNFNYEFGEKTHVADLHSKPEHQRYMHSLKGLAATIGAERLSQLAADAEKQLAAGRPGNIHIVADELGVVLKTLRHCLANLPEETTDYVLRPLDDLDELRARLEKRSYLRQSDIARYRACLERHFGQQKAQQICQAMARLDYSRAIQLLSASPT</sequence>
<dbReference type="CDD" id="cd00082">
    <property type="entry name" value="HisKA"/>
    <property type="match status" value="1"/>
</dbReference>